<accession>B4R792</accession>
<dbReference type="AlphaFoldDB" id="B4R792"/>
<keyword evidence="3" id="KW-1185">Reference proteome</keyword>
<evidence type="ECO:0000313" key="3">
    <source>
        <dbReference type="Proteomes" id="UP000000304"/>
    </source>
</evidence>
<feature type="compositionally biased region" description="Basic and acidic residues" evidence="1">
    <location>
        <begin position="48"/>
        <end position="66"/>
    </location>
</feature>
<protein>
    <submittedName>
        <fullName evidence="2">GD17414</fullName>
    </submittedName>
</protein>
<dbReference type="STRING" id="7240.B4R792"/>
<dbReference type="EMBL" id="CM000366">
    <property type="protein sequence ID" value="EDX18333.1"/>
    <property type="molecule type" value="Genomic_DNA"/>
</dbReference>
<reference evidence="2 3" key="1">
    <citation type="journal article" date="2007" name="Nature">
        <title>Evolution of genes and genomes on the Drosophila phylogeny.</title>
        <authorList>
            <consortium name="Drosophila 12 Genomes Consortium"/>
            <person name="Clark A.G."/>
            <person name="Eisen M.B."/>
            <person name="Smith D.R."/>
            <person name="Bergman C.M."/>
            <person name="Oliver B."/>
            <person name="Markow T.A."/>
            <person name="Kaufman T.C."/>
            <person name="Kellis M."/>
            <person name="Gelbart W."/>
            <person name="Iyer V.N."/>
            <person name="Pollard D.A."/>
            <person name="Sackton T.B."/>
            <person name="Larracuente A.M."/>
            <person name="Singh N.D."/>
            <person name="Abad J.P."/>
            <person name="Abt D.N."/>
            <person name="Adryan B."/>
            <person name="Aguade M."/>
            <person name="Akashi H."/>
            <person name="Anderson W.W."/>
            <person name="Aquadro C.F."/>
            <person name="Ardell D.H."/>
            <person name="Arguello R."/>
            <person name="Artieri C.G."/>
            <person name="Barbash D.A."/>
            <person name="Barker D."/>
            <person name="Barsanti P."/>
            <person name="Batterham P."/>
            <person name="Batzoglou S."/>
            <person name="Begun D."/>
            <person name="Bhutkar A."/>
            <person name="Blanco E."/>
            <person name="Bosak S.A."/>
            <person name="Bradley R.K."/>
            <person name="Brand A.D."/>
            <person name="Brent M.R."/>
            <person name="Brooks A.N."/>
            <person name="Brown R.H."/>
            <person name="Butlin R.K."/>
            <person name="Caggese C."/>
            <person name="Calvi B.R."/>
            <person name="Bernardo de Carvalho A."/>
            <person name="Caspi A."/>
            <person name="Castrezana S."/>
            <person name="Celniker S.E."/>
            <person name="Chang J.L."/>
            <person name="Chapple C."/>
            <person name="Chatterji S."/>
            <person name="Chinwalla A."/>
            <person name="Civetta A."/>
            <person name="Clifton S.W."/>
            <person name="Comeron J.M."/>
            <person name="Costello J.C."/>
            <person name="Coyne J.A."/>
            <person name="Daub J."/>
            <person name="David R.G."/>
            <person name="Delcher A.L."/>
            <person name="Delehaunty K."/>
            <person name="Do C.B."/>
            <person name="Ebling H."/>
            <person name="Edwards K."/>
            <person name="Eickbush T."/>
            <person name="Evans J.D."/>
            <person name="Filipski A."/>
            <person name="Findeiss S."/>
            <person name="Freyhult E."/>
            <person name="Fulton L."/>
            <person name="Fulton R."/>
            <person name="Garcia A.C."/>
            <person name="Gardiner A."/>
            <person name="Garfield D.A."/>
            <person name="Garvin B.E."/>
            <person name="Gibson G."/>
            <person name="Gilbert D."/>
            <person name="Gnerre S."/>
            <person name="Godfrey J."/>
            <person name="Good R."/>
            <person name="Gotea V."/>
            <person name="Gravely B."/>
            <person name="Greenberg A.J."/>
            <person name="Griffiths-Jones S."/>
            <person name="Gross S."/>
            <person name="Guigo R."/>
            <person name="Gustafson E.A."/>
            <person name="Haerty W."/>
            <person name="Hahn M.W."/>
            <person name="Halligan D.L."/>
            <person name="Halpern A.L."/>
            <person name="Halter G.M."/>
            <person name="Han M.V."/>
            <person name="Heger A."/>
            <person name="Hillier L."/>
            <person name="Hinrichs A.S."/>
            <person name="Holmes I."/>
            <person name="Hoskins R.A."/>
            <person name="Hubisz M.J."/>
            <person name="Hultmark D."/>
            <person name="Huntley M.A."/>
            <person name="Jaffe D.B."/>
            <person name="Jagadeeshan S."/>
            <person name="Jeck W.R."/>
            <person name="Johnson J."/>
            <person name="Jones C.D."/>
            <person name="Jordan W.C."/>
            <person name="Karpen G.H."/>
            <person name="Kataoka E."/>
            <person name="Keightley P.D."/>
            <person name="Kheradpour P."/>
            <person name="Kirkness E.F."/>
            <person name="Koerich L.B."/>
            <person name="Kristiansen K."/>
            <person name="Kudrna D."/>
            <person name="Kulathinal R.J."/>
            <person name="Kumar S."/>
            <person name="Kwok R."/>
            <person name="Lander E."/>
            <person name="Langley C.H."/>
            <person name="Lapoint R."/>
            <person name="Lazzaro B.P."/>
            <person name="Lee S.J."/>
            <person name="Levesque L."/>
            <person name="Li R."/>
            <person name="Lin C.F."/>
            <person name="Lin M.F."/>
            <person name="Lindblad-Toh K."/>
            <person name="Llopart A."/>
            <person name="Long M."/>
            <person name="Low L."/>
            <person name="Lozovsky E."/>
            <person name="Lu J."/>
            <person name="Luo M."/>
            <person name="Machado C.A."/>
            <person name="Makalowski W."/>
            <person name="Marzo M."/>
            <person name="Matsuda M."/>
            <person name="Matzkin L."/>
            <person name="McAllister B."/>
            <person name="McBride C.S."/>
            <person name="McKernan B."/>
            <person name="McKernan K."/>
            <person name="Mendez-Lago M."/>
            <person name="Minx P."/>
            <person name="Mollenhauer M.U."/>
            <person name="Montooth K."/>
            <person name="Mount S.M."/>
            <person name="Mu X."/>
            <person name="Myers E."/>
            <person name="Negre B."/>
            <person name="Newfeld S."/>
            <person name="Nielsen R."/>
            <person name="Noor M.A."/>
            <person name="O'Grady P."/>
            <person name="Pachter L."/>
            <person name="Papaceit M."/>
            <person name="Parisi M.J."/>
            <person name="Parisi M."/>
            <person name="Parts L."/>
            <person name="Pedersen J.S."/>
            <person name="Pesole G."/>
            <person name="Phillippy A.M."/>
            <person name="Ponting C.P."/>
            <person name="Pop M."/>
            <person name="Porcelli D."/>
            <person name="Powell J.R."/>
            <person name="Prohaska S."/>
            <person name="Pruitt K."/>
            <person name="Puig M."/>
            <person name="Quesneville H."/>
            <person name="Ram K.R."/>
            <person name="Rand D."/>
            <person name="Rasmussen M.D."/>
            <person name="Reed L.K."/>
            <person name="Reenan R."/>
            <person name="Reily A."/>
            <person name="Remington K.A."/>
            <person name="Rieger T.T."/>
            <person name="Ritchie M.G."/>
            <person name="Robin C."/>
            <person name="Rogers Y.H."/>
            <person name="Rohde C."/>
            <person name="Rozas J."/>
            <person name="Rubenfield M.J."/>
            <person name="Ruiz A."/>
            <person name="Russo S."/>
            <person name="Salzberg S.L."/>
            <person name="Sanchez-Gracia A."/>
            <person name="Saranga D.J."/>
            <person name="Sato H."/>
            <person name="Schaeffer S.W."/>
            <person name="Schatz M.C."/>
            <person name="Schlenke T."/>
            <person name="Schwartz R."/>
            <person name="Segarra C."/>
            <person name="Singh R.S."/>
            <person name="Sirot L."/>
            <person name="Sirota M."/>
            <person name="Sisneros N.B."/>
            <person name="Smith C.D."/>
            <person name="Smith T.F."/>
            <person name="Spieth J."/>
            <person name="Stage D.E."/>
            <person name="Stark A."/>
            <person name="Stephan W."/>
            <person name="Strausberg R.L."/>
            <person name="Strempel S."/>
            <person name="Sturgill D."/>
            <person name="Sutton G."/>
            <person name="Sutton G.G."/>
            <person name="Tao W."/>
            <person name="Teichmann S."/>
            <person name="Tobari Y.N."/>
            <person name="Tomimura Y."/>
            <person name="Tsolas J.M."/>
            <person name="Valente V.L."/>
            <person name="Venter E."/>
            <person name="Venter J.C."/>
            <person name="Vicario S."/>
            <person name="Vieira F.G."/>
            <person name="Vilella A.J."/>
            <person name="Villasante A."/>
            <person name="Walenz B."/>
            <person name="Wang J."/>
            <person name="Wasserman M."/>
            <person name="Watts T."/>
            <person name="Wilson D."/>
            <person name="Wilson R.K."/>
            <person name="Wing R.A."/>
            <person name="Wolfner M.F."/>
            <person name="Wong A."/>
            <person name="Wong G.K."/>
            <person name="Wu C.I."/>
            <person name="Wu G."/>
            <person name="Yamamoto D."/>
            <person name="Yang H.P."/>
            <person name="Yang S.P."/>
            <person name="Yorke J.A."/>
            <person name="Yoshida K."/>
            <person name="Zdobnov E."/>
            <person name="Zhang P."/>
            <person name="Zhang Y."/>
            <person name="Zimin A.V."/>
            <person name="Baldwin J."/>
            <person name="Abdouelleil A."/>
            <person name="Abdulkadir J."/>
            <person name="Abebe A."/>
            <person name="Abera B."/>
            <person name="Abreu J."/>
            <person name="Acer S.C."/>
            <person name="Aftuck L."/>
            <person name="Alexander A."/>
            <person name="An P."/>
            <person name="Anderson E."/>
            <person name="Anderson S."/>
            <person name="Arachi H."/>
            <person name="Azer M."/>
            <person name="Bachantsang P."/>
            <person name="Barry A."/>
            <person name="Bayul T."/>
            <person name="Berlin A."/>
            <person name="Bessette D."/>
            <person name="Bloom T."/>
            <person name="Blye J."/>
            <person name="Boguslavskiy L."/>
            <person name="Bonnet C."/>
            <person name="Boukhgalter B."/>
            <person name="Bourzgui I."/>
            <person name="Brown A."/>
            <person name="Cahill P."/>
            <person name="Channer S."/>
            <person name="Cheshatsang Y."/>
            <person name="Chuda L."/>
            <person name="Citroen M."/>
            <person name="Collymore A."/>
            <person name="Cooke P."/>
            <person name="Costello M."/>
            <person name="D'Aco K."/>
            <person name="Daza R."/>
            <person name="De Haan G."/>
            <person name="DeGray S."/>
            <person name="DeMaso C."/>
            <person name="Dhargay N."/>
            <person name="Dooley K."/>
            <person name="Dooley E."/>
            <person name="Doricent M."/>
            <person name="Dorje P."/>
            <person name="Dorjee K."/>
            <person name="Dupes A."/>
            <person name="Elong R."/>
            <person name="Falk J."/>
            <person name="Farina A."/>
            <person name="Faro S."/>
            <person name="Ferguson D."/>
            <person name="Fisher S."/>
            <person name="Foley C.D."/>
            <person name="Franke A."/>
            <person name="Friedrich D."/>
            <person name="Gadbois L."/>
            <person name="Gearin G."/>
            <person name="Gearin C.R."/>
            <person name="Giannoukos G."/>
            <person name="Goode T."/>
            <person name="Graham J."/>
            <person name="Grandbois E."/>
            <person name="Grewal S."/>
            <person name="Gyaltsen K."/>
            <person name="Hafez N."/>
            <person name="Hagos B."/>
            <person name="Hall J."/>
            <person name="Henson C."/>
            <person name="Hollinger A."/>
            <person name="Honan T."/>
            <person name="Huard M.D."/>
            <person name="Hughes L."/>
            <person name="Hurhula B."/>
            <person name="Husby M.E."/>
            <person name="Kamat A."/>
            <person name="Kanga B."/>
            <person name="Kashin S."/>
            <person name="Khazanovich D."/>
            <person name="Kisner P."/>
            <person name="Lance K."/>
            <person name="Lara M."/>
            <person name="Lee W."/>
            <person name="Lennon N."/>
            <person name="Letendre F."/>
            <person name="LeVine R."/>
            <person name="Lipovsky A."/>
            <person name="Liu X."/>
            <person name="Liu J."/>
            <person name="Liu S."/>
            <person name="Lokyitsang T."/>
            <person name="Lokyitsang Y."/>
            <person name="Lubonja R."/>
            <person name="Lui A."/>
            <person name="MacDonald P."/>
            <person name="Magnisalis V."/>
            <person name="Maru K."/>
            <person name="Matthews C."/>
            <person name="McCusker W."/>
            <person name="McDonough S."/>
            <person name="Mehta T."/>
            <person name="Meldrim J."/>
            <person name="Meneus L."/>
            <person name="Mihai O."/>
            <person name="Mihalev A."/>
            <person name="Mihova T."/>
            <person name="Mittelman R."/>
            <person name="Mlenga V."/>
            <person name="Montmayeur A."/>
            <person name="Mulrain L."/>
            <person name="Navidi A."/>
            <person name="Naylor J."/>
            <person name="Negash T."/>
            <person name="Nguyen T."/>
            <person name="Nguyen N."/>
            <person name="Nicol R."/>
            <person name="Norbu C."/>
            <person name="Norbu N."/>
            <person name="Novod N."/>
            <person name="O'Neill B."/>
            <person name="Osman S."/>
            <person name="Markiewicz E."/>
            <person name="Oyono O.L."/>
            <person name="Patti C."/>
            <person name="Phunkhang P."/>
            <person name="Pierre F."/>
            <person name="Priest M."/>
            <person name="Raghuraman S."/>
            <person name="Rege F."/>
            <person name="Reyes R."/>
            <person name="Rise C."/>
            <person name="Rogov P."/>
            <person name="Ross K."/>
            <person name="Ryan E."/>
            <person name="Settipalli S."/>
            <person name="Shea T."/>
            <person name="Sherpa N."/>
            <person name="Shi L."/>
            <person name="Shih D."/>
            <person name="Sparrow T."/>
            <person name="Spaulding J."/>
            <person name="Stalker J."/>
            <person name="Stange-Thomann N."/>
            <person name="Stavropoulos S."/>
            <person name="Stone C."/>
            <person name="Strader C."/>
            <person name="Tesfaye S."/>
            <person name="Thomson T."/>
            <person name="Thoulutsang Y."/>
            <person name="Thoulutsang D."/>
            <person name="Topham K."/>
            <person name="Topping I."/>
            <person name="Tsamla T."/>
            <person name="Vassiliev H."/>
            <person name="Vo A."/>
            <person name="Wangchuk T."/>
            <person name="Wangdi T."/>
            <person name="Weiand M."/>
            <person name="Wilkinson J."/>
            <person name="Wilson A."/>
            <person name="Yadav S."/>
            <person name="Young G."/>
            <person name="Yu Q."/>
            <person name="Zembek L."/>
            <person name="Zhong D."/>
            <person name="Zimmer A."/>
            <person name="Zwirko Z."/>
            <person name="Jaffe D.B."/>
            <person name="Alvarez P."/>
            <person name="Brockman W."/>
            <person name="Butler J."/>
            <person name="Chin C."/>
            <person name="Gnerre S."/>
            <person name="Grabherr M."/>
            <person name="Kleber M."/>
            <person name="Mauceli E."/>
            <person name="MacCallum I."/>
        </authorList>
    </citation>
    <scope>NUCLEOTIDE SEQUENCE [LARGE SCALE GENOMIC DNA]</scope>
    <source>
        <strain evidence="3">white501</strain>
    </source>
</reference>
<feature type="region of interest" description="Disordered" evidence="1">
    <location>
        <begin position="1"/>
        <end position="66"/>
    </location>
</feature>
<proteinExistence type="predicted"/>
<organism evidence="2 3">
    <name type="scientific">Drosophila simulans</name>
    <name type="common">Fruit fly</name>
    <dbReference type="NCBI Taxonomy" id="7240"/>
    <lineage>
        <taxon>Eukaryota</taxon>
        <taxon>Metazoa</taxon>
        <taxon>Ecdysozoa</taxon>
        <taxon>Arthropoda</taxon>
        <taxon>Hexapoda</taxon>
        <taxon>Insecta</taxon>
        <taxon>Pterygota</taxon>
        <taxon>Neoptera</taxon>
        <taxon>Endopterygota</taxon>
        <taxon>Diptera</taxon>
        <taxon>Brachycera</taxon>
        <taxon>Muscomorpha</taxon>
        <taxon>Ephydroidea</taxon>
        <taxon>Drosophilidae</taxon>
        <taxon>Drosophila</taxon>
        <taxon>Sophophora</taxon>
    </lineage>
</organism>
<dbReference type="HOGENOM" id="CLU_2592356_0_0_1"/>
<dbReference type="Proteomes" id="UP000000304">
    <property type="component" value="Chromosome X"/>
</dbReference>
<gene>
    <name evidence="2" type="primary">Dsim\GD17414</name>
    <name evidence="2" type="ORF">Dsim_GD17414</name>
</gene>
<evidence type="ECO:0000256" key="1">
    <source>
        <dbReference type="SAM" id="MobiDB-lite"/>
    </source>
</evidence>
<evidence type="ECO:0000313" key="2">
    <source>
        <dbReference type="EMBL" id="EDX18333.1"/>
    </source>
</evidence>
<sequence length="80" mass="9125">MSYFQLLHRPLLAQAHPEQRPPPSPRPTRRRSTSGASTRTRRMTRQGGEAREQRQAEEQKISVEKIDTGDFVVGIGDKLK</sequence>
<name>B4R792_DROSI</name>